<sequence>MDLLRTLARALSRRANTPPVSRSRRKLRNRLIAGVLAGAATLGGFSLSKYFQSPNLVTEEITEVRYLDQGWTEEDRQRFYFTPQGTELQGLHYDWLTKLELPNSKTRLASENIMRGWGFIVDPEQQPSDSNPGNLPVGMGRHWNPDAGAFRLDLGCALCHTGELHYKGTALRVDGGQAIHGMSTSAAGEFITSLNVAAAETLANPAKWNRFADAIAGEDEDKRDQLQSELWQYLLRVVDFAQGPGNPDLITTTEGRGRTDAVGRIGNVVFGYNLGIKENYHTANAPVSYPFLWDIWRFDWVQYTGFTNQAMARNVGESLGVMAPVALVDENGNLLPEGEFGRSTINLEGMQCIETTLRKLRPPKWPQDVLGKIDIARATQGKALFAEQCASCHGPHISKPYQWPVADSPATRLPGQIDVNWQWDMSGQISYNAENRPQREDWRRSIWAVPWIDVATIGTDATAAENYVKNEYSAGPLLPEGADKVNAGHGLQLLINQLIPSLYQQRGISSDNNAIADYDGLNVPFRIVNKKAYKARPLHGVWATPPYLHNGSVPTIYDLLSPLAARPVRFGIGHREYNPIRLGYITDMREGNFVFDTTIKGNHNTGHLFTDADVSGRIGRRLTERERMALLEYLKVMGNPDFDQALGGDPQNWANYSTPPEGPLGEQACESLRSDDMQMAAQETSQ</sequence>
<proteinExistence type="predicted"/>
<keyword evidence="1 4" id="KW-0349">Heme</keyword>
<dbReference type="Gene3D" id="1.10.760.10">
    <property type="entry name" value="Cytochrome c-like domain"/>
    <property type="match status" value="1"/>
</dbReference>
<dbReference type="PROSITE" id="PS51007">
    <property type="entry name" value="CYTC"/>
    <property type="match status" value="1"/>
</dbReference>
<dbReference type="Proteomes" id="UP001597264">
    <property type="component" value="Unassembled WGS sequence"/>
</dbReference>
<keyword evidence="3 4" id="KW-0408">Iron</keyword>
<dbReference type="InterPro" id="IPR047758">
    <property type="entry name" value="CytoC_perox"/>
</dbReference>
<dbReference type="Pfam" id="PF21419">
    <property type="entry name" value="RoxA-like_Cyt-c"/>
    <property type="match status" value="1"/>
</dbReference>
<feature type="region of interest" description="Disordered" evidence="5">
    <location>
        <begin position="647"/>
        <end position="668"/>
    </location>
</feature>
<dbReference type="PANTHER" id="PTHR30600:SF9">
    <property type="entry name" value="BLR7738 PROTEIN"/>
    <property type="match status" value="1"/>
</dbReference>
<organism evidence="8 9">
    <name type="scientific">Microbulbifer celer</name>
    <dbReference type="NCBI Taxonomy" id="435905"/>
    <lineage>
        <taxon>Bacteria</taxon>
        <taxon>Pseudomonadati</taxon>
        <taxon>Pseudomonadota</taxon>
        <taxon>Gammaproteobacteria</taxon>
        <taxon>Cellvibrionales</taxon>
        <taxon>Microbulbiferaceae</taxon>
        <taxon>Microbulbifer</taxon>
    </lineage>
</organism>
<comment type="caution">
    <text evidence="8">The sequence shown here is derived from an EMBL/GenBank/DDBJ whole genome shotgun (WGS) entry which is preliminary data.</text>
</comment>
<dbReference type="PANTHER" id="PTHR30600">
    <property type="entry name" value="CYTOCHROME C PEROXIDASE-RELATED"/>
    <property type="match status" value="1"/>
</dbReference>
<evidence type="ECO:0000313" key="9">
    <source>
        <dbReference type="Proteomes" id="UP001597264"/>
    </source>
</evidence>
<reference evidence="9" key="1">
    <citation type="journal article" date="2019" name="Int. J. Syst. Evol. Microbiol.">
        <title>The Global Catalogue of Microorganisms (GCM) 10K type strain sequencing project: providing services to taxonomists for standard genome sequencing and annotation.</title>
        <authorList>
            <consortium name="The Broad Institute Genomics Platform"/>
            <consortium name="The Broad Institute Genome Sequencing Center for Infectious Disease"/>
            <person name="Wu L."/>
            <person name="Ma J."/>
        </authorList>
    </citation>
    <scope>NUCLEOTIDE SEQUENCE [LARGE SCALE GENOMIC DNA]</scope>
    <source>
        <strain evidence="9">CCUG 54356</strain>
    </source>
</reference>
<keyword evidence="8" id="KW-0560">Oxidoreductase</keyword>
<gene>
    <name evidence="8" type="ORF">ACFQ2X_16305</name>
</gene>
<dbReference type="EMBL" id="JBHTLR010000029">
    <property type="protein sequence ID" value="MFD1218164.1"/>
    <property type="molecule type" value="Genomic_DNA"/>
</dbReference>
<evidence type="ECO:0000256" key="1">
    <source>
        <dbReference type="ARBA" id="ARBA00022617"/>
    </source>
</evidence>
<feature type="domain" description="Cytochrome c" evidence="7">
    <location>
        <begin position="376"/>
        <end position="506"/>
    </location>
</feature>
<keyword evidence="6" id="KW-0472">Membrane</keyword>
<evidence type="ECO:0000256" key="3">
    <source>
        <dbReference type="ARBA" id="ARBA00023004"/>
    </source>
</evidence>
<accession>A0ABW3UFC1</accession>
<keyword evidence="2 4" id="KW-0479">Metal-binding</keyword>
<evidence type="ECO:0000256" key="5">
    <source>
        <dbReference type="SAM" id="MobiDB-lite"/>
    </source>
</evidence>
<name>A0ABW3UFC1_9GAMM</name>
<evidence type="ECO:0000256" key="2">
    <source>
        <dbReference type="ARBA" id="ARBA00022723"/>
    </source>
</evidence>
<keyword evidence="9" id="KW-1185">Reference proteome</keyword>
<evidence type="ECO:0000259" key="7">
    <source>
        <dbReference type="PROSITE" id="PS51007"/>
    </source>
</evidence>
<dbReference type="InterPro" id="IPR009056">
    <property type="entry name" value="Cyt_c-like_dom"/>
</dbReference>
<keyword evidence="6" id="KW-1133">Transmembrane helix</keyword>
<evidence type="ECO:0000256" key="4">
    <source>
        <dbReference type="PROSITE-ProRule" id="PRU00433"/>
    </source>
</evidence>
<feature type="transmembrane region" description="Helical" evidence="6">
    <location>
        <begin position="31"/>
        <end position="51"/>
    </location>
</feature>
<evidence type="ECO:0000313" key="8">
    <source>
        <dbReference type="EMBL" id="MFD1218164.1"/>
    </source>
</evidence>
<dbReference type="GO" id="GO:0004601">
    <property type="term" value="F:peroxidase activity"/>
    <property type="evidence" value="ECO:0007669"/>
    <property type="project" value="UniProtKB-KW"/>
</dbReference>
<evidence type="ECO:0000256" key="6">
    <source>
        <dbReference type="SAM" id="Phobius"/>
    </source>
</evidence>
<keyword evidence="6" id="KW-0812">Transmembrane</keyword>
<dbReference type="NCBIfam" id="NF040606">
    <property type="entry name" value="CytoC_perox"/>
    <property type="match status" value="1"/>
</dbReference>
<keyword evidence="8" id="KW-0575">Peroxidase</keyword>
<protein>
    <submittedName>
        <fullName evidence="8">Di-heme-cytochrome C peroxidase</fullName>
    </submittedName>
</protein>
<dbReference type="InterPro" id="IPR051395">
    <property type="entry name" value="Cytochrome_c_Peroxidase/MauG"/>
</dbReference>
<dbReference type="SUPFAM" id="SSF46626">
    <property type="entry name" value="Cytochrome c"/>
    <property type="match status" value="1"/>
</dbReference>
<dbReference type="RefSeq" id="WP_230434936.1">
    <property type="nucleotide sequence ID" value="NZ_CP087715.1"/>
</dbReference>
<dbReference type="InterPro" id="IPR036909">
    <property type="entry name" value="Cyt_c-like_dom_sf"/>
</dbReference>